<proteinExistence type="predicted"/>
<keyword evidence="3" id="KW-1185">Reference proteome</keyword>
<accession>A0A4Y1ZZG8</accession>
<feature type="region of interest" description="Disordered" evidence="1">
    <location>
        <begin position="1"/>
        <end position="21"/>
    </location>
</feature>
<dbReference type="AlphaFoldDB" id="A0A4Y1ZZG8"/>
<dbReference type="EMBL" id="BGPR01000002">
    <property type="protein sequence ID" value="GBL72901.1"/>
    <property type="molecule type" value="Genomic_DNA"/>
</dbReference>
<reference evidence="2 3" key="1">
    <citation type="journal article" date="2019" name="Sci. Rep.">
        <title>Orb-weaving spider Araneus ventricosus genome elucidates the spidroin gene catalogue.</title>
        <authorList>
            <person name="Kono N."/>
            <person name="Nakamura H."/>
            <person name="Ohtoshi R."/>
            <person name="Moran D.A.P."/>
            <person name="Shinohara A."/>
            <person name="Yoshida Y."/>
            <person name="Fujiwara M."/>
            <person name="Mori M."/>
            <person name="Tomita M."/>
            <person name="Arakawa K."/>
        </authorList>
    </citation>
    <scope>NUCLEOTIDE SEQUENCE [LARGE SCALE GENOMIC DNA]</scope>
</reference>
<organism evidence="2 3">
    <name type="scientific">Araneus ventricosus</name>
    <name type="common">Orbweaver spider</name>
    <name type="synonym">Epeira ventricosa</name>
    <dbReference type="NCBI Taxonomy" id="182803"/>
    <lineage>
        <taxon>Eukaryota</taxon>
        <taxon>Metazoa</taxon>
        <taxon>Ecdysozoa</taxon>
        <taxon>Arthropoda</taxon>
        <taxon>Chelicerata</taxon>
        <taxon>Arachnida</taxon>
        <taxon>Araneae</taxon>
        <taxon>Araneomorphae</taxon>
        <taxon>Entelegynae</taxon>
        <taxon>Araneoidea</taxon>
        <taxon>Araneidae</taxon>
        <taxon>Araneus</taxon>
    </lineage>
</organism>
<protein>
    <submittedName>
        <fullName evidence="2">Uncharacterized protein</fullName>
    </submittedName>
</protein>
<evidence type="ECO:0000313" key="2">
    <source>
        <dbReference type="EMBL" id="GBL72901.1"/>
    </source>
</evidence>
<dbReference type="Proteomes" id="UP000499080">
    <property type="component" value="Unassembled WGS sequence"/>
</dbReference>
<evidence type="ECO:0000256" key="1">
    <source>
        <dbReference type="SAM" id="MobiDB-lite"/>
    </source>
</evidence>
<evidence type="ECO:0000313" key="3">
    <source>
        <dbReference type="Proteomes" id="UP000499080"/>
    </source>
</evidence>
<sequence length="77" mass="8429">MARATPDLAPPLQTSAAHQGFPPLVPATYDLACSRPTYTVYRLWNRVSSLEPSGLEAETLPLGQRGACELTKTMRKK</sequence>
<gene>
    <name evidence="2" type="ORF">AVEN_128089_1</name>
</gene>
<name>A0A4Y1ZZG8_ARAVE</name>
<comment type="caution">
    <text evidence="2">The sequence shown here is derived from an EMBL/GenBank/DDBJ whole genome shotgun (WGS) entry which is preliminary data.</text>
</comment>